<feature type="transmembrane region" description="Helical" evidence="1">
    <location>
        <begin position="155"/>
        <end position="174"/>
    </location>
</feature>
<feature type="transmembrane region" description="Helical" evidence="1">
    <location>
        <begin position="36"/>
        <end position="57"/>
    </location>
</feature>
<keyword evidence="1" id="KW-0472">Membrane</keyword>
<comment type="caution">
    <text evidence="2">The sequence shown here is derived from an EMBL/GenBank/DDBJ whole genome shotgun (WGS) entry which is preliminary data.</text>
</comment>
<evidence type="ECO:0000313" key="3">
    <source>
        <dbReference type="Proteomes" id="UP000727907"/>
    </source>
</evidence>
<gene>
    <name evidence="2" type="ORF">KQ910_13135</name>
</gene>
<dbReference type="EMBL" id="JAHOPB010000001">
    <property type="protein sequence ID" value="MBU8874713.1"/>
    <property type="molecule type" value="Genomic_DNA"/>
</dbReference>
<sequence>MRSFLDRSGGAFGIAAAANVALCAAIGGLADGTRGIKGGVVIGIVLAVLPLAMRAMAGWLARPNGMLRFVWTQLSGSAIAMAQRFFDGLGALLSPLARALRFPGLMLRFALMVAADLFGRAASAIGTRLFTPLGLANLAALGVIAANLANVEFATPITLLGLGAMILVLMVDFSETQNAENSTKGEHE</sequence>
<reference evidence="2 3" key="1">
    <citation type="submission" date="2021-06" db="EMBL/GenBank/DDBJ databases">
        <authorList>
            <person name="Lee D.H."/>
        </authorList>
    </citation>
    <scope>NUCLEOTIDE SEQUENCE [LARGE SCALE GENOMIC DNA]</scope>
    <source>
        <strain evidence="2 3">MMS21-HV4-11</strain>
    </source>
</reference>
<evidence type="ECO:0000313" key="2">
    <source>
        <dbReference type="EMBL" id="MBU8874713.1"/>
    </source>
</evidence>
<keyword evidence="3" id="KW-1185">Reference proteome</keyword>
<protein>
    <submittedName>
        <fullName evidence="2">Uncharacterized protein</fullName>
    </submittedName>
</protein>
<dbReference type="Proteomes" id="UP000727907">
    <property type="component" value="Unassembled WGS sequence"/>
</dbReference>
<keyword evidence="1" id="KW-1133">Transmembrane helix</keyword>
<feature type="transmembrane region" description="Helical" evidence="1">
    <location>
        <begin position="12"/>
        <end position="30"/>
    </location>
</feature>
<dbReference type="RefSeq" id="WP_216960701.1">
    <property type="nucleotide sequence ID" value="NZ_JAHOPB010000001.1"/>
</dbReference>
<keyword evidence="1" id="KW-0812">Transmembrane</keyword>
<feature type="transmembrane region" description="Helical" evidence="1">
    <location>
        <begin position="130"/>
        <end position="149"/>
    </location>
</feature>
<proteinExistence type="predicted"/>
<evidence type="ECO:0000256" key="1">
    <source>
        <dbReference type="SAM" id="Phobius"/>
    </source>
</evidence>
<name>A0ABS6INC0_9HYPH</name>
<accession>A0ABS6INC0</accession>
<organism evidence="2 3">
    <name type="scientific">Reyranella humidisoli</name>
    <dbReference type="NCBI Taxonomy" id="2849149"/>
    <lineage>
        <taxon>Bacteria</taxon>
        <taxon>Pseudomonadati</taxon>
        <taxon>Pseudomonadota</taxon>
        <taxon>Alphaproteobacteria</taxon>
        <taxon>Hyphomicrobiales</taxon>
        <taxon>Reyranellaceae</taxon>
        <taxon>Reyranella</taxon>
    </lineage>
</organism>